<keyword evidence="3" id="KW-0238">DNA-binding</keyword>
<dbReference type="InterPro" id="IPR051534">
    <property type="entry name" value="CBASS_pafABC_assoc_protein"/>
</dbReference>
<organism evidence="3 4">
    <name type="scientific">Stenotrophomonas rhizophila</name>
    <dbReference type="NCBI Taxonomy" id="216778"/>
    <lineage>
        <taxon>Bacteria</taxon>
        <taxon>Pseudomonadati</taxon>
        <taxon>Pseudomonadota</taxon>
        <taxon>Gammaproteobacteria</taxon>
        <taxon>Lysobacterales</taxon>
        <taxon>Lysobacteraceae</taxon>
        <taxon>Stenotrophomonas</taxon>
    </lineage>
</organism>
<dbReference type="EMBL" id="RCDC01000006">
    <property type="protein sequence ID" value="RLK51797.1"/>
    <property type="molecule type" value="Genomic_DNA"/>
</dbReference>
<dbReference type="PANTHER" id="PTHR34580">
    <property type="match status" value="1"/>
</dbReference>
<name>A0A498C9A0_9GAMM</name>
<dbReference type="PANTHER" id="PTHR34580:SF1">
    <property type="entry name" value="PROTEIN PAFC"/>
    <property type="match status" value="1"/>
</dbReference>
<evidence type="ECO:0000259" key="2">
    <source>
        <dbReference type="Pfam" id="PF25583"/>
    </source>
</evidence>
<comment type="caution">
    <text evidence="3">The sequence shown here is derived from an EMBL/GenBank/DDBJ whole genome shotgun (WGS) entry which is preliminary data.</text>
</comment>
<dbReference type="InterPro" id="IPR057727">
    <property type="entry name" value="WCX_dom"/>
</dbReference>
<dbReference type="PROSITE" id="PS52050">
    <property type="entry name" value="WYL"/>
    <property type="match status" value="1"/>
</dbReference>
<dbReference type="Proteomes" id="UP000274786">
    <property type="component" value="Unassembled WGS sequence"/>
</dbReference>
<dbReference type="InterPro" id="IPR026881">
    <property type="entry name" value="WYL_dom"/>
</dbReference>
<evidence type="ECO:0000313" key="4">
    <source>
        <dbReference type="Proteomes" id="UP000274786"/>
    </source>
</evidence>
<gene>
    <name evidence="3" type="ORF">BCL79_2940</name>
</gene>
<dbReference type="AlphaFoldDB" id="A0A498C9A0"/>
<protein>
    <submittedName>
        <fullName evidence="3">Putative DNA-binding transcriptional regulator YafY</fullName>
    </submittedName>
</protein>
<sequence length="333" mass="38079">MKDRSSDTLMRQWEMLRLIPRAPRRITVKQIRHALVELGFTTSSRTIERDLQNLSSRFQLVVDEAEKPFGWSWAKNANFAFTPRLSTTQSVALLLSQAHLRSLLPATAMNELMPVFDMARGEVAATGWSEWHRRTAILPTGMPLKAPEVAMNVQVDVHRALLLQRRLMGWYRSKGTDEPKEMVMHPLGLIVRGPAQYLVCTLRDYPDVRHLALHRLSRTQVLDEDAKPPVDFEFQRYASTVATSFKGRGQVSLVVRFHATAAEHLRDTPLSDDQVIEVLERDQVRLTATVEDDQSLRWWLMGFGRHVQVEAPVHLREEIAEELRLALEGYGSA</sequence>
<dbReference type="GO" id="GO:0003677">
    <property type="term" value="F:DNA binding"/>
    <property type="evidence" value="ECO:0007669"/>
    <property type="project" value="UniProtKB-KW"/>
</dbReference>
<evidence type="ECO:0000313" key="3">
    <source>
        <dbReference type="EMBL" id="RLK51797.1"/>
    </source>
</evidence>
<evidence type="ECO:0000259" key="1">
    <source>
        <dbReference type="Pfam" id="PF13280"/>
    </source>
</evidence>
<feature type="domain" description="WYL" evidence="1">
    <location>
        <begin position="157"/>
        <end position="220"/>
    </location>
</feature>
<dbReference type="OrthoDB" id="8595817at2"/>
<reference evidence="3 4" key="1">
    <citation type="submission" date="2018-10" db="EMBL/GenBank/DDBJ databases">
        <title>Comparative analysis of microorganisms from saline springs in Andes Mountain Range, Colombia.</title>
        <authorList>
            <person name="Rubin E."/>
        </authorList>
    </citation>
    <scope>NUCLEOTIDE SEQUENCE [LARGE SCALE GENOMIC DNA]</scope>
    <source>
        <strain evidence="3 4">USBA GBX 843</strain>
    </source>
</reference>
<dbReference type="Pfam" id="PF25583">
    <property type="entry name" value="WCX"/>
    <property type="match status" value="1"/>
</dbReference>
<accession>A0A498C9A0</accession>
<dbReference type="RefSeq" id="WP_121042357.1">
    <property type="nucleotide sequence ID" value="NZ_RCDC01000006.1"/>
</dbReference>
<proteinExistence type="predicted"/>
<dbReference type="Pfam" id="PF13280">
    <property type="entry name" value="WYL"/>
    <property type="match status" value="1"/>
</dbReference>
<feature type="domain" description="WCX" evidence="2">
    <location>
        <begin position="251"/>
        <end position="326"/>
    </location>
</feature>